<protein>
    <submittedName>
        <fullName evidence="1">Uncharacterized protein</fullName>
    </submittedName>
</protein>
<gene>
    <name evidence="1" type="ORF">C5468_16195</name>
</gene>
<name>A0A4V2X5J3_PHOLU</name>
<dbReference type="Proteomes" id="UP000295550">
    <property type="component" value="Unassembled WGS sequence"/>
</dbReference>
<reference evidence="1 2" key="1">
    <citation type="journal article" date="2019" name="Int. J. Syst. Evol. Microbiol.">
        <title>Photorhabdus khanii subsp. guanajuatensis subsp. nov., isolated from Heterorhabditis atacamensis, and Photorhabdus luminescens subsp. mexicana subsp. nov., isolated from Heterorhabditis mexicana entomopathogenic nematodes.</title>
        <authorList>
            <person name="Machado R.A.R."/>
            <person name="Bruno P."/>
            <person name="Arce C.C.M."/>
            <person name="Liechti N."/>
            <person name="Kohler A."/>
            <person name="Bernal J."/>
            <person name="Bruggmann R."/>
            <person name="Turlings T.C.J."/>
        </authorList>
    </citation>
    <scope>NUCLEOTIDE SEQUENCE [LARGE SCALE GENOMIC DNA]</scope>
    <source>
        <strain evidence="1 2">MEX47-22</strain>
    </source>
</reference>
<sequence>MKNQAEYGRVFSGFFITLIRSEIKAPFYEGGFLLIDKLFGNTLLSDRNNLKDNYFESFRIISDVIN</sequence>
<organism evidence="1 2">
    <name type="scientific">Photorhabdus luminescens subsp. mexicana</name>
    <dbReference type="NCBI Taxonomy" id="2100167"/>
    <lineage>
        <taxon>Bacteria</taxon>
        <taxon>Pseudomonadati</taxon>
        <taxon>Pseudomonadota</taxon>
        <taxon>Gammaproteobacteria</taxon>
        <taxon>Enterobacterales</taxon>
        <taxon>Morganellaceae</taxon>
        <taxon>Photorhabdus</taxon>
    </lineage>
</organism>
<accession>A0A4V2X5J3</accession>
<dbReference type="EMBL" id="PUJX01000017">
    <property type="protein sequence ID" value="TDB48275.1"/>
    <property type="molecule type" value="Genomic_DNA"/>
</dbReference>
<evidence type="ECO:0000313" key="1">
    <source>
        <dbReference type="EMBL" id="TDB48275.1"/>
    </source>
</evidence>
<evidence type="ECO:0000313" key="2">
    <source>
        <dbReference type="Proteomes" id="UP000295550"/>
    </source>
</evidence>
<dbReference type="AlphaFoldDB" id="A0A4V2X5J3"/>
<proteinExistence type="predicted"/>
<comment type="caution">
    <text evidence="1">The sequence shown here is derived from an EMBL/GenBank/DDBJ whole genome shotgun (WGS) entry which is preliminary data.</text>
</comment>